<dbReference type="Pfam" id="PF05973">
    <property type="entry name" value="Gp49"/>
    <property type="match status" value="1"/>
</dbReference>
<dbReference type="PATRIC" id="fig|659018.3.peg.1120"/>
<dbReference type="InterPro" id="IPR009241">
    <property type="entry name" value="HigB-like"/>
</dbReference>
<sequence>MPPLILDARFYRSTSGREPVREWLKHELSPGARQAIGADIKTVQEGWPLGMPLVRKLDTQLWEVRSRIPEGIARVLFTLAGMNRVLLHGFIKKSDKTPRDELELAKQRRNEVHA</sequence>
<comment type="caution">
    <text evidence="1">The sequence shown here is derived from an EMBL/GenBank/DDBJ whole genome shotgun (WGS) entry which is preliminary data.</text>
</comment>
<dbReference type="Proteomes" id="UP000050940">
    <property type="component" value="Unassembled WGS sequence"/>
</dbReference>
<dbReference type="AlphaFoldDB" id="A0A0R0DY77"/>
<protein>
    <submittedName>
        <fullName evidence="1">Gp49-like PF05973 family protein</fullName>
    </submittedName>
</protein>
<organism evidence="1 2">
    <name type="scientific">Stenotrophomonas daejeonensis</name>
    <dbReference type="NCBI Taxonomy" id="659018"/>
    <lineage>
        <taxon>Bacteria</taxon>
        <taxon>Pseudomonadati</taxon>
        <taxon>Pseudomonadota</taxon>
        <taxon>Gammaproteobacteria</taxon>
        <taxon>Lysobacterales</taxon>
        <taxon>Lysobacteraceae</taxon>
        <taxon>Stenotrophomonas</taxon>
    </lineage>
</organism>
<proteinExistence type="predicted"/>
<accession>A0A0R0DY77</accession>
<gene>
    <name evidence="1" type="ORF">ABB34_05975</name>
</gene>
<evidence type="ECO:0000313" key="1">
    <source>
        <dbReference type="EMBL" id="KRG86704.1"/>
    </source>
</evidence>
<keyword evidence="2" id="KW-1185">Reference proteome</keyword>
<dbReference type="RefSeq" id="WP_057640339.1">
    <property type="nucleotide sequence ID" value="NZ_LDJP01000032.1"/>
</dbReference>
<dbReference type="EMBL" id="LDJP01000032">
    <property type="protein sequence ID" value="KRG86704.1"/>
    <property type="molecule type" value="Genomic_DNA"/>
</dbReference>
<name>A0A0R0DY77_9GAMM</name>
<dbReference type="STRING" id="659018.ABB34_05975"/>
<reference evidence="1 2" key="1">
    <citation type="submission" date="2015-05" db="EMBL/GenBank/DDBJ databases">
        <title>Genome sequencing and analysis of members of genus Stenotrophomonas.</title>
        <authorList>
            <person name="Patil P.P."/>
            <person name="Midha S."/>
            <person name="Patil P.B."/>
        </authorList>
    </citation>
    <scope>NUCLEOTIDE SEQUENCE [LARGE SCALE GENOMIC DNA]</scope>
    <source>
        <strain evidence="1 2">JCM 16244</strain>
    </source>
</reference>
<dbReference type="OrthoDB" id="3233388at2"/>
<evidence type="ECO:0000313" key="2">
    <source>
        <dbReference type="Proteomes" id="UP000050940"/>
    </source>
</evidence>